<keyword evidence="3" id="KW-1185">Reference proteome</keyword>
<evidence type="ECO:0000259" key="1">
    <source>
        <dbReference type="Pfam" id="PF13466"/>
    </source>
</evidence>
<dbReference type="EMBL" id="AP025592">
    <property type="protein sequence ID" value="BDG08205.1"/>
    <property type="molecule type" value="Genomic_DNA"/>
</dbReference>
<dbReference type="Gene3D" id="3.30.750.24">
    <property type="entry name" value="STAS domain"/>
    <property type="match status" value="1"/>
</dbReference>
<organism evidence="2 3">
    <name type="scientific">Anaeromyxobacter paludicola</name>
    <dbReference type="NCBI Taxonomy" id="2918171"/>
    <lineage>
        <taxon>Bacteria</taxon>
        <taxon>Pseudomonadati</taxon>
        <taxon>Myxococcota</taxon>
        <taxon>Myxococcia</taxon>
        <taxon>Myxococcales</taxon>
        <taxon>Cystobacterineae</taxon>
        <taxon>Anaeromyxobacteraceae</taxon>
        <taxon>Anaeromyxobacter</taxon>
    </lineage>
</organism>
<dbReference type="Proteomes" id="UP001162734">
    <property type="component" value="Chromosome"/>
</dbReference>
<name>A0ABM7X8N9_9BACT</name>
<feature type="domain" description="MlaB-like STAS" evidence="1">
    <location>
        <begin position="23"/>
        <end position="91"/>
    </location>
</feature>
<sequence length="97" mass="10985">MADTIRTERRDGIVLLRLRCQTFDASAAASLIEALRRSERLPLLVDFSAVRDFDDHSVARFCAAARAHAGPIRFHGLREHQVRMLRYLGLDPARARA</sequence>
<reference evidence="3" key="1">
    <citation type="journal article" date="2022" name="Int. J. Syst. Evol. Microbiol.">
        <title>Anaeromyxobacter oryzae sp. nov., Anaeromyxobacter diazotrophicus sp. nov. and Anaeromyxobacter paludicola sp. nov., isolated from paddy soils.</title>
        <authorList>
            <person name="Itoh H."/>
            <person name="Xu Z."/>
            <person name="Mise K."/>
            <person name="Masuda Y."/>
            <person name="Ushijima N."/>
            <person name="Hayakawa C."/>
            <person name="Shiratori Y."/>
            <person name="Senoo K."/>
        </authorList>
    </citation>
    <scope>NUCLEOTIDE SEQUENCE [LARGE SCALE GENOMIC DNA]</scope>
    <source>
        <strain evidence="3">Red630</strain>
    </source>
</reference>
<dbReference type="InterPro" id="IPR058548">
    <property type="entry name" value="MlaB-like_STAS"/>
</dbReference>
<dbReference type="SUPFAM" id="SSF52091">
    <property type="entry name" value="SpoIIaa-like"/>
    <property type="match status" value="1"/>
</dbReference>
<gene>
    <name evidence="2" type="ORF">AMPC_13180</name>
</gene>
<evidence type="ECO:0000313" key="2">
    <source>
        <dbReference type="EMBL" id="BDG08205.1"/>
    </source>
</evidence>
<evidence type="ECO:0000313" key="3">
    <source>
        <dbReference type="Proteomes" id="UP001162734"/>
    </source>
</evidence>
<protein>
    <recommendedName>
        <fullName evidence="1">MlaB-like STAS domain-containing protein</fullName>
    </recommendedName>
</protein>
<accession>A0ABM7X8N9</accession>
<dbReference type="Pfam" id="PF13466">
    <property type="entry name" value="STAS_2"/>
    <property type="match status" value="1"/>
</dbReference>
<proteinExistence type="predicted"/>
<dbReference type="InterPro" id="IPR036513">
    <property type="entry name" value="STAS_dom_sf"/>
</dbReference>